<dbReference type="PROSITE" id="PS50157">
    <property type="entry name" value="ZINC_FINGER_C2H2_2"/>
    <property type="match status" value="5"/>
</dbReference>
<dbReference type="STRING" id="224129.A0A1W4WJ72"/>
<protein>
    <submittedName>
        <fullName evidence="15">Zinc finger protein 32</fullName>
    </submittedName>
</protein>
<accession>A0A1W4WJ72</accession>
<dbReference type="Pfam" id="PF00096">
    <property type="entry name" value="zf-C2H2"/>
    <property type="match status" value="3"/>
</dbReference>
<comment type="similarity">
    <text evidence="2">Belongs to the krueppel C2H2-type zinc-finger protein family.</text>
</comment>
<dbReference type="GO" id="GO:0000978">
    <property type="term" value="F:RNA polymerase II cis-regulatory region sequence-specific DNA binding"/>
    <property type="evidence" value="ECO:0007669"/>
    <property type="project" value="TreeGrafter"/>
</dbReference>
<dbReference type="FunFam" id="3.30.160.60:FF:000446">
    <property type="entry name" value="Zinc finger protein"/>
    <property type="match status" value="1"/>
</dbReference>
<dbReference type="FunFam" id="3.30.160.60:FF:000075">
    <property type="entry name" value="Putative zinc finger protein 536"/>
    <property type="match status" value="1"/>
</dbReference>
<evidence type="ECO:0000256" key="6">
    <source>
        <dbReference type="ARBA" id="ARBA00022833"/>
    </source>
</evidence>
<feature type="domain" description="C2H2-type" evidence="13">
    <location>
        <begin position="266"/>
        <end position="293"/>
    </location>
</feature>
<dbReference type="PROSITE" id="PS00028">
    <property type="entry name" value="ZINC_FINGER_C2H2_1"/>
    <property type="match status" value="5"/>
</dbReference>
<evidence type="ECO:0000256" key="1">
    <source>
        <dbReference type="ARBA" id="ARBA00004123"/>
    </source>
</evidence>
<evidence type="ECO:0000256" key="5">
    <source>
        <dbReference type="ARBA" id="ARBA00022771"/>
    </source>
</evidence>
<evidence type="ECO:0000256" key="4">
    <source>
        <dbReference type="ARBA" id="ARBA00022737"/>
    </source>
</evidence>
<keyword evidence="5 12" id="KW-0863">Zinc-finger</keyword>
<evidence type="ECO:0000256" key="7">
    <source>
        <dbReference type="ARBA" id="ARBA00023015"/>
    </source>
</evidence>
<dbReference type="PANTHER" id="PTHR24388">
    <property type="entry name" value="ZINC FINGER PROTEIN"/>
    <property type="match status" value="1"/>
</dbReference>
<organism evidence="14 15">
    <name type="scientific">Agrilus planipennis</name>
    <name type="common">Emerald ash borer</name>
    <name type="synonym">Agrilus marcopoli</name>
    <dbReference type="NCBI Taxonomy" id="224129"/>
    <lineage>
        <taxon>Eukaryota</taxon>
        <taxon>Metazoa</taxon>
        <taxon>Ecdysozoa</taxon>
        <taxon>Arthropoda</taxon>
        <taxon>Hexapoda</taxon>
        <taxon>Insecta</taxon>
        <taxon>Pterygota</taxon>
        <taxon>Neoptera</taxon>
        <taxon>Endopterygota</taxon>
        <taxon>Coleoptera</taxon>
        <taxon>Polyphaga</taxon>
        <taxon>Elateriformia</taxon>
        <taxon>Buprestoidea</taxon>
        <taxon>Buprestidae</taxon>
        <taxon>Agrilinae</taxon>
        <taxon>Agrilus</taxon>
    </lineage>
</organism>
<evidence type="ECO:0000256" key="3">
    <source>
        <dbReference type="ARBA" id="ARBA00022723"/>
    </source>
</evidence>
<keyword evidence="4" id="KW-0677">Repeat</keyword>
<dbReference type="InterPro" id="IPR013087">
    <property type="entry name" value="Znf_C2H2_type"/>
</dbReference>
<dbReference type="InterPro" id="IPR036236">
    <property type="entry name" value="Znf_C2H2_sf"/>
</dbReference>
<name>A0A1W4WJ72_AGRPL</name>
<dbReference type="KEGG" id="apln:108733719"/>
<dbReference type="FunFam" id="3.30.160.60:FF:000710">
    <property type="entry name" value="Zinc finger protein 768"/>
    <property type="match status" value="1"/>
</dbReference>
<evidence type="ECO:0000256" key="8">
    <source>
        <dbReference type="ARBA" id="ARBA00023125"/>
    </source>
</evidence>
<dbReference type="FunFam" id="3.30.160.60:FF:000110">
    <property type="entry name" value="Zinc finger protein-like"/>
    <property type="match status" value="1"/>
</dbReference>
<dbReference type="SMART" id="SM00355">
    <property type="entry name" value="ZnF_C2H2"/>
    <property type="match status" value="6"/>
</dbReference>
<dbReference type="AlphaFoldDB" id="A0A1W4WJ72"/>
<dbReference type="Gene3D" id="3.30.160.60">
    <property type="entry name" value="Classic Zinc Finger"/>
    <property type="match status" value="5"/>
</dbReference>
<gene>
    <name evidence="15" type="primary">LOC108733719</name>
</gene>
<keyword evidence="14" id="KW-1185">Reference proteome</keyword>
<dbReference type="GeneID" id="108733719"/>
<dbReference type="GO" id="GO:0008270">
    <property type="term" value="F:zinc ion binding"/>
    <property type="evidence" value="ECO:0007669"/>
    <property type="project" value="UniProtKB-KW"/>
</dbReference>
<feature type="domain" description="C2H2-type" evidence="13">
    <location>
        <begin position="238"/>
        <end position="265"/>
    </location>
</feature>
<feature type="domain" description="C2H2-type" evidence="13">
    <location>
        <begin position="210"/>
        <end position="237"/>
    </location>
</feature>
<dbReference type="SUPFAM" id="SSF57667">
    <property type="entry name" value="beta-beta-alpha zinc fingers"/>
    <property type="match status" value="3"/>
</dbReference>
<comment type="subcellular location">
    <subcellularLocation>
        <location evidence="1">Nucleus</location>
    </subcellularLocation>
</comment>
<keyword evidence="10" id="KW-0539">Nucleus</keyword>
<dbReference type="Proteomes" id="UP000192223">
    <property type="component" value="Unplaced"/>
</dbReference>
<keyword evidence="6" id="KW-0862">Zinc</keyword>
<evidence type="ECO:0000256" key="9">
    <source>
        <dbReference type="ARBA" id="ARBA00023163"/>
    </source>
</evidence>
<dbReference type="GO" id="GO:0005634">
    <property type="term" value="C:nucleus"/>
    <property type="evidence" value="ECO:0007669"/>
    <property type="project" value="UniProtKB-SubCell"/>
</dbReference>
<feature type="domain" description="C2H2-type" evidence="13">
    <location>
        <begin position="294"/>
        <end position="321"/>
    </location>
</feature>
<evidence type="ECO:0000256" key="11">
    <source>
        <dbReference type="ARBA" id="ARBA00037948"/>
    </source>
</evidence>
<keyword evidence="3" id="KW-0479">Metal-binding</keyword>
<evidence type="ECO:0000259" key="13">
    <source>
        <dbReference type="PROSITE" id="PS50157"/>
    </source>
</evidence>
<dbReference type="RefSeq" id="XP_018320507.1">
    <property type="nucleotide sequence ID" value="XM_018465005.2"/>
</dbReference>
<evidence type="ECO:0000313" key="15">
    <source>
        <dbReference type="RefSeq" id="XP_018320507.1"/>
    </source>
</evidence>
<sequence>MNLIKTSYSKTLLRVLLEKIIKRKIDTSQNNCVCDDCIKTLNDFDYTSKCFEMIRGKIRNYFKMDFSTVNVFCQTDISFINIKVKKASSNTDLKSSGYDSNAISISNFDTDFLRNNLNECCNVNNKRNIDKGNIEDLSILKKTGQCSNQFFESNAADEIQSKQVDETLQGYSEGSRTLSKSFICEICGQSYRHSHALKIHLDMHKGICPFICPYCNKSFTQKAALKRHLPMHTGETPHICDICGKGFKHHTSFHIHKLSHTGEKKYKCTYCKRCFLSTSHLRRHLKIHTNEKSHVCSICERSFAEKYNLLAHQKLHSSQRNNYQTATSGSLRCQVCQQVFKVKNKFLRHLSQQHHIVTDIDVNSLENIFRTVSETQVK</sequence>
<dbReference type="GO" id="GO:0000981">
    <property type="term" value="F:DNA-binding transcription factor activity, RNA polymerase II-specific"/>
    <property type="evidence" value="ECO:0007669"/>
    <property type="project" value="TreeGrafter"/>
</dbReference>
<keyword evidence="9" id="KW-0804">Transcription</keyword>
<keyword evidence="8" id="KW-0238">DNA-binding</keyword>
<dbReference type="OrthoDB" id="6077919at2759"/>
<reference evidence="15" key="1">
    <citation type="submission" date="2025-08" db="UniProtKB">
        <authorList>
            <consortium name="RefSeq"/>
        </authorList>
    </citation>
    <scope>IDENTIFICATION</scope>
    <source>
        <tissue evidence="15">Entire body</tissue>
    </source>
</reference>
<dbReference type="InParanoid" id="A0A1W4WJ72"/>
<dbReference type="PANTHER" id="PTHR24388:SF54">
    <property type="entry name" value="PROTEIN ESCARGOT"/>
    <property type="match status" value="1"/>
</dbReference>
<comment type="similarity">
    <text evidence="11">Belongs to the snail C2H2-type zinc-finger protein family.</text>
</comment>
<evidence type="ECO:0000256" key="12">
    <source>
        <dbReference type="PROSITE-ProRule" id="PRU00042"/>
    </source>
</evidence>
<evidence type="ECO:0000256" key="2">
    <source>
        <dbReference type="ARBA" id="ARBA00006991"/>
    </source>
</evidence>
<evidence type="ECO:0000313" key="14">
    <source>
        <dbReference type="Proteomes" id="UP000192223"/>
    </source>
</evidence>
<feature type="domain" description="C2H2-type" evidence="13">
    <location>
        <begin position="182"/>
        <end position="209"/>
    </location>
</feature>
<proteinExistence type="inferred from homology"/>
<evidence type="ECO:0000256" key="10">
    <source>
        <dbReference type="ARBA" id="ARBA00023242"/>
    </source>
</evidence>
<keyword evidence="7" id="KW-0805">Transcription regulation</keyword>
<dbReference type="InterPro" id="IPR050527">
    <property type="entry name" value="Snail/Krueppel_Znf"/>
</dbReference>